<feature type="chain" id="PRO_5044786721" evidence="2">
    <location>
        <begin position="26"/>
        <end position="259"/>
    </location>
</feature>
<evidence type="ECO:0000259" key="3">
    <source>
        <dbReference type="PROSITE" id="PS50279"/>
    </source>
</evidence>
<dbReference type="InterPro" id="IPR020901">
    <property type="entry name" value="Prtase_inh_Kunz-CS"/>
</dbReference>
<keyword evidence="6" id="KW-1185">Reference proteome</keyword>
<proteinExistence type="predicted"/>
<feature type="domain" description="WAP" evidence="4">
    <location>
        <begin position="28"/>
        <end position="75"/>
    </location>
</feature>
<name>A0ABC9XI30_GRUJA</name>
<dbReference type="PROSITE" id="PS00280">
    <property type="entry name" value="BPTI_KUNITZ_1"/>
    <property type="match status" value="1"/>
</dbReference>
<evidence type="ECO:0000313" key="5">
    <source>
        <dbReference type="EMBL" id="GAB0197330.1"/>
    </source>
</evidence>
<evidence type="ECO:0000256" key="2">
    <source>
        <dbReference type="SAM" id="SignalP"/>
    </source>
</evidence>
<dbReference type="CDD" id="cd00109">
    <property type="entry name" value="Kunitz-type"/>
    <property type="match status" value="1"/>
</dbReference>
<organism evidence="5 6">
    <name type="scientific">Grus japonensis</name>
    <name type="common">Japanese crane</name>
    <name type="synonym">Red-crowned crane</name>
    <dbReference type="NCBI Taxonomy" id="30415"/>
    <lineage>
        <taxon>Eukaryota</taxon>
        <taxon>Metazoa</taxon>
        <taxon>Chordata</taxon>
        <taxon>Craniata</taxon>
        <taxon>Vertebrata</taxon>
        <taxon>Euteleostomi</taxon>
        <taxon>Archelosauria</taxon>
        <taxon>Archosauria</taxon>
        <taxon>Dinosauria</taxon>
        <taxon>Saurischia</taxon>
        <taxon>Theropoda</taxon>
        <taxon>Coelurosauria</taxon>
        <taxon>Aves</taxon>
        <taxon>Neognathae</taxon>
        <taxon>Neoaves</taxon>
        <taxon>Gruiformes</taxon>
        <taxon>Gruidae</taxon>
        <taxon>Grus</taxon>
    </lineage>
</organism>
<dbReference type="Gene3D" id="4.10.75.10">
    <property type="entry name" value="Elafin-like"/>
    <property type="match status" value="3"/>
</dbReference>
<evidence type="ECO:0000313" key="6">
    <source>
        <dbReference type="Proteomes" id="UP001623348"/>
    </source>
</evidence>
<dbReference type="Pfam" id="PF00014">
    <property type="entry name" value="Kunitz_BPTI"/>
    <property type="match status" value="1"/>
</dbReference>
<comment type="caution">
    <text evidence="5">The sequence shown here is derived from an EMBL/GenBank/DDBJ whole genome shotgun (WGS) entry which is preliminary data.</text>
</comment>
<feature type="signal peptide" evidence="2">
    <location>
        <begin position="1"/>
        <end position="25"/>
    </location>
</feature>
<dbReference type="PRINTS" id="PR00759">
    <property type="entry name" value="BASICPTASE"/>
</dbReference>
<dbReference type="Proteomes" id="UP001623348">
    <property type="component" value="Unassembled WGS sequence"/>
</dbReference>
<dbReference type="PROSITE" id="PS50279">
    <property type="entry name" value="BPTI_KUNITZ_2"/>
    <property type="match status" value="1"/>
</dbReference>
<dbReference type="PRINTS" id="PR00003">
    <property type="entry name" value="4DISULPHCORE"/>
</dbReference>
<reference evidence="5 6" key="1">
    <citation type="submission" date="2024-06" db="EMBL/GenBank/DDBJ databases">
        <title>The draft genome of Grus japonensis, version 3.</title>
        <authorList>
            <person name="Nabeshima K."/>
            <person name="Suzuki S."/>
            <person name="Onuma M."/>
        </authorList>
    </citation>
    <scope>NUCLEOTIDE SEQUENCE [LARGE SCALE GENOMIC DNA]</scope>
    <source>
        <strain evidence="5 6">451A</strain>
    </source>
</reference>
<dbReference type="Pfam" id="PF00095">
    <property type="entry name" value="WAP"/>
    <property type="match status" value="3"/>
</dbReference>
<evidence type="ECO:0000259" key="4">
    <source>
        <dbReference type="PROSITE" id="PS51390"/>
    </source>
</evidence>
<evidence type="ECO:0000256" key="1">
    <source>
        <dbReference type="ARBA" id="ARBA00023157"/>
    </source>
</evidence>
<dbReference type="InterPro" id="IPR036880">
    <property type="entry name" value="Kunitz_BPTI_sf"/>
</dbReference>
<keyword evidence="1" id="KW-1015">Disulfide bond</keyword>
<dbReference type="SMART" id="SM00131">
    <property type="entry name" value="KU"/>
    <property type="match status" value="1"/>
</dbReference>
<gene>
    <name evidence="5" type="ORF">GRJ2_002198300</name>
</gene>
<dbReference type="SUPFAM" id="SSF57256">
    <property type="entry name" value="Elafin-like"/>
    <property type="match status" value="3"/>
</dbReference>
<keyword evidence="2" id="KW-0732">Signal</keyword>
<sequence length="259" mass="27600">MKLGLFLLLLLVPLGPSGHCRLASGHRLPGKRGECPRPSRIPLKPCGNFCSTDDSCPGSERCCSTGCGRECRLPVGAKRGFCPRLDPSMMTICTVRCSKDSDCQGSSKCCSMGCDVHCVGSVTAKPGVCPKRKVLQTFAPCSNSCKDDTDCPRYEKCCFTGCGLGCLPPDRGTTALLLPTAWVHQLGPAPSGGPVSSGDICHLPPVPGPCRGRFRRYAYNPAMGTCQLFIYSGCGGNPNNFRTVEECQQVCQQPGRAKE</sequence>
<dbReference type="SUPFAM" id="SSF57362">
    <property type="entry name" value="BPTI-like"/>
    <property type="match status" value="1"/>
</dbReference>
<dbReference type="InterPro" id="IPR002223">
    <property type="entry name" value="Kunitz_BPTI"/>
</dbReference>
<dbReference type="InterPro" id="IPR008197">
    <property type="entry name" value="WAP_dom"/>
</dbReference>
<dbReference type="InterPro" id="IPR036645">
    <property type="entry name" value="Elafin-like_sf"/>
</dbReference>
<accession>A0ABC9XI30</accession>
<dbReference type="SMART" id="SM00217">
    <property type="entry name" value="WAP"/>
    <property type="match status" value="3"/>
</dbReference>
<dbReference type="AlphaFoldDB" id="A0ABC9XI30"/>
<protein>
    <submittedName>
        <fullName evidence="5">WAP four-disulfide core domain protein 3-like</fullName>
    </submittedName>
</protein>
<feature type="domain" description="WAP" evidence="4">
    <location>
        <begin position="122"/>
        <end position="170"/>
    </location>
</feature>
<feature type="domain" description="BPTI/Kunitz inhibitor" evidence="3">
    <location>
        <begin position="201"/>
        <end position="251"/>
    </location>
</feature>
<dbReference type="EMBL" id="BAAFJT010000017">
    <property type="protein sequence ID" value="GAB0197330.1"/>
    <property type="molecule type" value="Genomic_DNA"/>
</dbReference>
<dbReference type="PANTHER" id="PTHR46751:SF1">
    <property type="entry name" value="WAP FOUR-DISULFIDE CORE DOMAIN PROTEIN 6A"/>
    <property type="match status" value="1"/>
</dbReference>
<dbReference type="PANTHER" id="PTHR46751">
    <property type="entry name" value="EPPIN"/>
    <property type="match status" value="1"/>
</dbReference>
<dbReference type="CDD" id="cd00199">
    <property type="entry name" value="WAP"/>
    <property type="match status" value="1"/>
</dbReference>
<dbReference type="PROSITE" id="PS51390">
    <property type="entry name" value="WAP"/>
    <property type="match status" value="2"/>
</dbReference>
<dbReference type="InterPro" id="IPR051388">
    <property type="entry name" value="Serpin_venom_toxin"/>
</dbReference>
<dbReference type="Gene3D" id="4.10.410.10">
    <property type="entry name" value="Pancreatic trypsin inhibitor Kunitz domain"/>
    <property type="match status" value="1"/>
</dbReference>